<feature type="region of interest" description="Disordered" evidence="5">
    <location>
        <begin position="197"/>
        <end position="237"/>
    </location>
</feature>
<protein>
    <submittedName>
        <fullName evidence="7">TetR family transcriptional regulator</fullName>
    </submittedName>
</protein>
<keyword evidence="8" id="KW-1185">Reference proteome</keyword>
<dbReference type="PROSITE" id="PS50977">
    <property type="entry name" value="HTH_TETR_2"/>
    <property type="match status" value="1"/>
</dbReference>
<dbReference type="InterPro" id="IPR001647">
    <property type="entry name" value="HTH_TetR"/>
</dbReference>
<dbReference type="SUPFAM" id="SSF46689">
    <property type="entry name" value="Homeodomain-like"/>
    <property type="match status" value="1"/>
</dbReference>
<keyword evidence="1" id="KW-0805">Transcription regulation</keyword>
<accession>A0A0B8N1X3</accession>
<evidence type="ECO:0000313" key="8">
    <source>
        <dbReference type="Proteomes" id="UP000037179"/>
    </source>
</evidence>
<name>A0A0B8N1X3_9NOCA</name>
<dbReference type="Gene3D" id="3.10.450.50">
    <property type="match status" value="1"/>
</dbReference>
<dbReference type="InterPro" id="IPR050109">
    <property type="entry name" value="HTH-type_TetR-like_transc_reg"/>
</dbReference>
<proteinExistence type="predicted"/>
<reference evidence="8" key="1">
    <citation type="submission" date="2015-07" db="EMBL/GenBank/DDBJ databases">
        <title>Nocardia seriolae U-1 whole genome shotgun sequence.</title>
        <authorList>
            <person name="Imajoh M."/>
            <person name="Fukumoto Y."/>
            <person name="Sukeda M."/>
            <person name="Yamane J."/>
            <person name="Yamasaki K."/>
            <person name="Shimizu M."/>
            <person name="Ohnishi K."/>
            <person name="Oshima S."/>
        </authorList>
    </citation>
    <scope>NUCLEOTIDE SEQUENCE [LARGE SCALE GENOMIC DNA]</scope>
    <source>
        <strain evidence="8">U-1</strain>
    </source>
</reference>
<dbReference type="Pfam" id="PF00440">
    <property type="entry name" value="TetR_N"/>
    <property type="match status" value="1"/>
</dbReference>
<evidence type="ECO:0000256" key="1">
    <source>
        <dbReference type="ARBA" id="ARBA00023015"/>
    </source>
</evidence>
<evidence type="ECO:0000313" key="7">
    <source>
        <dbReference type="EMBL" id="GAP27924.1"/>
    </source>
</evidence>
<dbReference type="PANTHER" id="PTHR30055:SF238">
    <property type="entry name" value="MYCOFACTOCIN BIOSYNTHESIS TRANSCRIPTIONAL REGULATOR MFTR-RELATED"/>
    <property type="match status" value="1"/>
</dbReference>
<dbReference type="EMBL" id="BBYQ01000025">
    <property type="protein sequence ID" value="GAP27924.1"/>
    <property type="molecule type" value="Genomic_DNA"/>
</dbReference>
<feature type="compositionally biased region" description="Polar residues" evidence="5">
    <location>
        <begin position="197"/>
        <end position="211"/>
    </location>
</feature>
<dbReference type="GO" id="GO:0003700">
    <property type="term" value="F:DNA-binding transcription factor activity"/>
    <property type="evidence" value="ECO:0007669"/>
    <property type="project" value="TreeGrafter"/>
</dbReference>
<evidence type="ECO:0000256" key="3">
    <source>
        <dbReference type="ARBA" id="ARBA00023163"/>
    </source>
</evidence>
<feature type="compositionally biased region" description="Polar residues" evidence="5">
    <location>
        <begin position="222"/>
        <end position="237"/>
    </location>
</feature>
<keyword evidence="2 4" id="KW-0238">DNA-binding</keyword>
<evidence type="ECO:0000259" key="6">
    <source>
        <dbReference type="PROSITE" id="PS50977"/>
    </source>
</evidence>
<keyword evidence="3" id="KW-0804">Transcription</keyword>
<dbReference type="GO" id="GO:0000976">
    <property type="term" value="F:transcription cis-regulatory region binding"/>
    <property type="evidence" value="ECO:0007669"/>
    <property type="project" value="TreeGrafter"/>
</dbReference>
<sequence>MPTGVAIRDARAQLFDAAERILLRDGPSALTSRSVTTEAGCAKGVLHRHFSDFDGFLAELVEDRIVRVERLGAELRDKAGDATVPDNLTEALTGVFETVAVAIVSLVTYRDELRARLRQQRPVGFPILGEATTLIADYLAAEVEIGRVVTTSDPGLLAATLIGSAHLLFADRTAPRPETAAVHTMVATVLGGTLTSCNTETPPNRSLTARTVLTPPRPPGSFSDSSGHPQERSPTAVSIDHTNLSPAAVVTALCAEWRSGTPESIAEFFTDDAVYHNIPMAPFVGKAAILEFLRGFIGAFGGIDFTVHHQAVAGNVVLNERTDRFSLGDKHIELPVTGVFEVRDGRIAAWRDYFDMAPFTAMQQNA</sequence>
<organism evidence="7 8">
    <name type="scientific">Nocardia seriolae</name>
    <dbReference type="NCBI Taxonomy" id="37332"/>
    <lineage>
        <taxon>Bacteria</taxon>
        <taxon>Bacillati</taxon>
        <taxon>Actinomycetota</taxon>
        <taxon>Actinomycetes</taxon>
        <taxon>Mycobacteriales</taxon>
        <taxon>Nocardiaceae</taxon>
        <taxon>Nocardia</taxon>
    </lineage>
</organism>
<feature type="DNA-binding region" description="H-T-H motif" evidence="4">
    <location>
        <begin position="31"/>
        <end position="50"/>
    </location>
</feature>
<comment type="caution">
    <text evidence="7">The sequence shown here is derived from an EMBL/GenBank/DDBJ whole genome shotgun (WGS) entry which is preliminary data.</text>
</comment>
<dbReference type="AlphaFoldDB" id="A0A0B8N1X3"/>
<evidence type="ECO:0000256" key="5">
    <source>
        <dbReference type="SAM" id="MobiDB-lite"/>
    </source>
</evidence>
<reference evidence="7 8" key="2">
    <citation type="journal article" date="2016" name="Genome Announc.">
        <title>Draft Genome Sequence of Erythromycin- and Oxytetracycline-Sensitive Nocardia seriolae Strain U-1 (NBRC 110359).</title>
        <authorList>
            <person name="Imajoh M."/>
            <person name="Sukeda M."/>
            <person name="Shimizu M."/>
            <person name="Yamane J."/>
            <person name="Ohnishi K."/>
            <person name="Oshima S."/>
        </authorList>
    </citation>
    <scope>NUCLEOTIDE SEQUENCE [LARGE SCALE GENOMIC DNA]</scope>
    <source>
        <strain evidence="7 8">U-1</strain>
    </source>
</reference>
<dbReference type="PANTHER" id="PTHR30055">
    <property type="entry name" value="HTH-TYPE TRANSCRIPTIONAL REGULATOR RUTR"/>
    <property type="match status" value="1"/>
</dbReference>
<gene>
    <name evidence="7" type="ORF">NSK11_contig00025-0006</name>
</gene>
<dbReference type="InterPro" id="IPR009057">
    <property type="entry name" value="Homeodomain-like_sf"/>
</dbReference>
<dbReference type="Gene3D" id="1.10.357.10">
    <property type="entry name" value="Tetracycline Repressor, domain 2"/>
    <property type="match status" value="1"/>
</dbReference>
<dbReference type="Proteomes" id="UP000037179">
    <property type="component" value="Unassembled WGS sequence"/>
</dbReference>
<dbReference type="InterPro" id="IPR013100">
    <property type="entry name" value="LEH"/>
</dbReference>
<evidence type="ECO:0000256" key="2">
    <source>
        <dbReference type="ARBA" id="ARBA00023125"/>
    </source>
</evidence>
<dbReference type="InterPro" id="IPR032710">
    <property type="entry name" value="NTF2-like_dom_sf"/>
</dbReference>
<dbReference type="SUPFAM" id="SSF54427">
    <property type="entry name" value="NTF2-like"/>
    <property type="match status" value="1"/>
</dbReference>
<feature type="domain" description="HTH tetR-type" evidence="6">
    <location>
        <begin position="8"/>
        <end position="68"/>
    </location>
</feature>
<dbReference type="Pfam" id="PF07858">
    <property type="entry name" value="LEH"/>
    <property type="match status" value="1"/>
</dbReference>
<evidence type="ECO:0000256" key="4">
    <source>
        <dbReference type="PROSITE-ProRule" id="PRU00335"/>
    </source>
</evidence>